<dbReference type="InterPro" id="IPR050985">
    <property type="entry name" value="Alpha-glycosidase_related"/>
</dbReference>
<keyword evidence="4" id="KW-0326">Glycosidase</keyword>
<comment type="caution">
    <text evidence="10">The sequence shown here is derived from an EMBL/GenBank/DDBJ whole genome shotgun (WGS) entry which is preliminary data.</text>
</comment>
<reference evidence="10" key="1">
    <citation type="submission" date="2015-05" db="EMBL/GenBank/DDBJ databases">
        <authorList>
            <person name="Wang D.B."/>
            <person name="Wang M."/>
        </authorList>
    </citation>
    <scope>NUCLEOTIDE SEQUENCE</scope>
    <source>
        <strain evidence="10">36-1</strain>
    </source>
</reference>
<dbReference type="AlphaFoldDB" id="A0A2U3ELU8"/>
<evidence type="ECO:0000256" key="3">
    <source>
        <dbReference type="ARBA" id="ARBA00022801"/>
    </source>
</evidence>
<feature type="region of interest" description="Disordered" evidence="5">
    <location>
        <begin position="748"/>
        <end position="875"/>
    </location>
</feature>
<dbReference type="EC" id="3.2.1.22" evidence="2"/>
<evidence type="ECO:0000256" key="1">
    <source>
        <dbReference type="ARBA" id="ARBA00001255"/>
    </source>
</evidence>
<reference evidence="9 12" key="4">
    <citation type="journal article" date="2024" name="Microbiol. Resour. Announc.">
        <title>Genome annotations for the ascomycete fungi Trichoderma harzianum, Trichoderma aggressivum, and Purpureocillium lilacinum.</title>
        <authorList>
            <person name="Beijen E.P.W."/>
            <person name="Ohm R.A."/>
        </authorList>
    </citation>
    <scope>NUCLEOTIDE SEQUENCE [LARGE SCALE GENOMIC DNA]</scope>
    <source>
        <strain evidence="9 12">CBS 150709</strain>
    </source>
</reference>
<feature type="chain" id="PRO_5015414416" description="alpha-galactosidase" evidence="6">
    <location>
        <begin position="26"/>
        <end position="931"/>
    </location>
</feature>
<evidence type="ECO:0000256" key="2">
    <source>
        <dbReference type="ARBA" id="ARBA00012755"/>
    </source>
</evidence>
<dbReference type="Pfam" id="PF16874">
    <property type="entry name" value="Glyco_hydro_36C"/>
    <property type="match status" value="1"/>
</dbReference>
<dbReference type="Proteomes" id="UP001287286">
    <property type="component" value="Unassembled WGS sequence"/>
</dbReference>
<feature type="domain" description="Glycosyl hydrolase family 36 N-terminal" evidence="8">
    <location>
        <begin position="60"/>
        <end position="306"/>
    </location>
</feature>
<accession>A0A2U3ELU8</accession>
<gene>
    <name evidence="10" type="ORF">PCL_06121</name>
    <name evidence="9" type="ORF">Purlil1_10342</name>
</gene>
<proteinExistence type="predicted"/>
<dbReference type="PRINTS" id="PR00743">
    <property type="entry name" value="GLHYDRLASE36"/>
</dbReference>
<keyword evidence="12" id="KW-1185">Reference proteome</keyword>
<dbReference type="Pfam" id="PF16875">
    <property type="entry name" value="Glyco_hydro_36N"/>
    <property type="match status" value="1"/>
</dbReference>
<feature type="signal peptide" evidence="6">
    <location>
        <begin position="1"/>
        <end position="25"/>
    </location>
</feature>
<evidence type="ECO:0000256" key="5">
    <source>
        <dbReference type="SAM" id="MobiDB-lite"/>
    </source>
</evidence>
<dbReference type="InterPro" id="IPR031705">
    <property type="entry name" value="Glyco_hydro_36_C"/>
</dbReference>
<dbReference type="InterPro" id="IPR013785">
    <property type="entry name" value="Aldolase_TIM"/>
</dbReference>
<dbReference type="Proteomes" id="UP000245956">
    <property type="component" value="Unassembled WGS sequence"/>
</dbReference>
<dbReference type="Gene3D" id="3.20.20.70">
    <property type="entry name" value="Aldolase class I"/>
    <property type="match status" value="1"/>
</dbReference>
<dbReference type="GO" id="GO:0004557">
    <property type="term" value="F:alpha-galactosidase activity"/>
    <property type="evidence" value="ECO:0007669"/>
    <property type="project" value="UniProtKB-EC"/>
</dbReference>
<dbReference type="InterPro" id="IPR031704">
    <property type="entry name" value="Glyco_hydro_36_N"/>
</dbReference>
<dbReference type="GO" id="GO:0016052">
    <property type="term" value="P:carbohydrate catabolic process"/>
    <property type="evidence" value="ECO:0007669"/>
    <property type="project" value="InterPro"/>
</dbReference>
<comment type="catalytic activity">
    <reaction evidence="1">
        <text>Hydrolysis of terminal, non-reducing alpha-D-galactose residues in alpha-D-galactosides, including galactose oligosaccharides, galactomannans and galactolipids.</text>
        <dbReference type="EC" id="3.2.1.22"/>
    </reaction>
</comment>
<evidence type="ECO:0000259" key="8">
    <source>
        <dbReference type="Pfam" id="PF16875"/>
    </source>
</evidence>
<reference evidence="9" key="3">
    <citation type="submission" date="2023-11" db="EMBL/GenBank/DDBJ databases">
        <authorList>
            <person name="Beijen E."/>
            <person name="Ohm R.A."/>
        </authorList>
    </citation>
    <scope>NUCLEOTIDE SEQUENCE</scope>
    <source>
        <strain evidence="9">CBS 150709</strain>
    </source>
</reference>
<dbReference type="InterPro" id="IPR017853">
    <property type="entry name" value="GH"/>
</dbReference>
<dbReference type="FunFam" id="3.20.20.70:FF:000118">
    <property type="entry name" value="Alpha-galactosidase"/>
    <property type="match status" value="1"/>
</dbReference>
<dbReference type="EMBL" id="JAWRVI010000052">
    <property type="protein sequence ID" value="KAK4084159.1"/>
    <property type="molecule type" value="Genomic_DNA"/>
</dbReference>
<dbReference type="InterPro" id="IPR013780">
    <property type="entry name" value="Glyco_hydro_b"/>
</dbReference>
<dbReference type="Gene3D" id="2.70.98.60">
    <property type="entry name" value="alpha-galactosidase from lactobacil brevis"/>
    <property type="match status" value="1"/>
</dbReference>
<protein>
    <recommendedName>
        <fullName evidence="2">alpha-galactosidase</fullName>
        <ecNumber evidence="2">3.2.1.22</ecNumber>
    </recommendedName>
</protein>
<dbReference type="SUPFAM" id="SSF51445">
    <property type="entry name" value="(Trans)glycosidases"/>
    <property type="match status" value="1"/>
</dbReference>
<evidence type="ECO:0000259" key="7">
    <source>
        <dbReference type="Pfam" id="PF16874"/>
    </source>
</evidence>
<dbReference type="Pfam" id="PF02065">
    <property type="entry name" value="Melibiase"/>
    <property type="match status" value="1"/>
</dbReference>
<evidence type="ECO:0000256" key="4">
    <source>
        <dbReference type="ARBA" id="ARBA00023295"/>
    </source>
</evidence>
<dbReference type="Gene3D" id="2.60.40.1180">
    <property type="entry name" value="Golgi alpha-mannosidase II"/>
    <property type="match status" value="1"/>
</dbReference>
<organism evidence="10 11">
    <name type="scientific">Purpureocillium lilacinum</name>
    <name type="common">Paecilomyces lilacinus</name>
    <dbReference type="NCBI Taxonomy" id="33203"/>
    <lineage>
        <taxon>Eukaryota</taxon>
        <taxon>Fungi</taxon>
        <taxon>Dikarya</taxon>
        <taxon>Ascomycota</taxon>
        <taxon>Pezizomycotina</taxon>
        <taxon>Sordariomycetes</taxon>
        <taxon>Hypocreomycetidae</taxon>
        <taxon>Hypocreales</taxon>
        <taxon>Ophiocordycipitaceae</taxon>
        <taxon>Purpureocillium</taxon>
    </lineage>
</organism>
<dbReference type="InterPro" id="IPR002252">
    <property type="entry name" value="Glyco_hydro_36"/>
</dbReference>
<name>A0A2U3ELU8_PURLI</name>
<dbReference type="CDD" id="cd14791">
    <property type="entry name" value="GH36"/>
    <property type="match status" value="1"/>
</dbReference>
<evidence type="ECO:0000313" key="11">
    <source>
        <dbReference type="Proteomes" id="UP000245956"/>
    </source>
</evidence>
<evidence type="ECO:0000256" key="6">
    <source>
        <dbReference type="SAM" id="SignalP"/>
    </source>
</evidence>
<evidence type="ECO:0000313" key="9">
    <source>
        <dbReference type="EMBL" id="KAK4084159.1"/>
    </source>
</evidence>
<dbReference type="InterPro" id="IPR038417">
    <property type="entry name" value="Alpga-gal_N_sf"/>
</dbReference>
<dbReference type="PANTHER" id="PTHR43053:SF3">
    <property type="entry name" value="ALPHA-GALACTOSIDASE C-RELATED"/>
    <property type="match status" value="1"/>
</dbReference>
<sequence>MLGFQSRRIAAVAACALGLGWVASAADGTTTKQPIVVDGTSFTLNGDGVSYRFHVDNTTGDLISDHFGAPIDDDDDAIEAEVGPVQGWVDLIGRVRRELPDLGRGDFRSPAIQIRQSAGYTVSDFRYKSHDVVTGKPPLRGLPATFGADRDVSTLVVHLYDNYSSVAADLSYSIFPKYDAIVRSVNITNMGKGNITVQKLASLSVDLPYGDYDMLELKGDWAREGRRVRRSVGFGTQGFGSTTGYSSHLHNPFLSIITPSATESHGEAWGFSLVYTGSFAAEVEKGSQGLTRAMIGLNPAQLAWPLGPGQSFQSPEAVAVFSDTGVGGMSRKLHSLYRKHLMKSKFATRTRPVLLNSWEGLGFNYNASTIYKLAQQSATLGAKLFVLDDGWFGVKHPRVNDHAGLGDWEVNPERFPDGLTPLVDNITALAVNGSSGDDSSKLEFGLWFEPEMVNPNSSLYEEHPDWALHAGSYPRTETRNQLVLNVALPEVQQFIIDSVSNILNSSRISYVKWDNNRGIHETPSPNTDHEYMLGVYHVFDTLTKKFPDVLWEGCASGGGRFDPGILQYFPQVWTSDDTDAMERVYIQFGTSLAYPPSAMGAHVSIVPNGQTGRQTPIEFRAHVAMMGGSFGLELNPEDLEDEDKAKVPGLIALAEKVNPIVVQGDIWRLQLPEDSNWPAALFVSPGGKQAALFYFQLRANINNSWPPVRLQGLDPKAKYKVDGNQTISGATLMNKGISYRFEGGDFGSKVSLDPDPDDEQSTPRVDPPRLHTFHPAKARSMGASCDACQAAVRRQRHPDHLHPHVQNAGRRSQGAGSGARPNARNALPGRAPPDRAPGHPPHQAAFRSLSAPSRLASKDISPPPPPADLHLPSSTALPPAPVITSITARVTATPVIHHALNPSARYPPLSYPGIGRNFQIRRGHKPRPACT</sequence>
<keyword evidence="3" id="KW-0378">Hydrolase</keyword>
<evidence type="ECO:0000313" key="10">
    <source>
        <dbReference type="EMBL" id="PWI75463.1"/>
    </source>
</evidence>
<feature type="compositionally biased region" description="Low complexity" evidence="5">
    <location>
        <begin position="808"/>
        <end position="820"/>
    </location>
</feature>
<feature type="domain" description="Glycosyl hydrolase family 36 C-terminal" evidence="7">
    <location>
        <begin position="677"/>
        <end position="750"/>
    </location>
</feature>
<evidence type="ECO:0000313" key="12">
    <source>
        <dbReference type="Proteomes" id="UP001287286"/>
    </source>
</evidence>
<dbReference type="PANTHER" id="PTHR43053">
    <property type="entry name" value="GLYCOSIDASE FAMILY 31"/>
    <property type="match status" value="1"/>
</dbReference>
<keyword evidence="6" id="KW-0732">Signal</keyword>
<reference evidence="10 11" key="2">
    <citation type="journal article" date="2016" name="Front. Microbiol.">
        <title>Genome and transcriptome sequences reveal the specific parasitism of the nematophagous Purpureocillium lilacinum 36-1.</title>
        <authorList>
            <person name="Xie J."/>
            <person name="Li S."/>
            <person name="Mo C."/>
            <person name="Xiao X."/>
            <person name="Peng D."/>
            <person name="Wang G."/>
            <person name="Xiao Y."/>
        </authorList>
    </citation>
    <scope>NUCLEOTIDE SEQUENCE [LARGE SCALE GENOMIC DNA]</scope>
    <source>
        <strain evidence="10 11">36-1</strain>
    </source>
</reference>
<dbReference type="EMBL" id="LCWV01000002">
    <property type="protein sequence ID" value="PWI75463.1"/>
    <property type="molecule type" value="Genomic_DNA"/>
</dbReference>